<gene>
    <name evidence="1" type="ORF">EUGRSUZ_J00831</name>
</gene>
<dbReference type="InParanoid" id="A0A059AAX0"/>
<accession>A0A059AAX0</accession>
<name>A0A059AAX0_EUCGR</name>
<evidence type="ECO:0000313" key="1">
    <source>
        <dbReference type="EMBL" id="KCW51252.1"/>
    </source>
</evidence>
<dbReference type="EMBL" id="KK198762">
    <property type="protein sequence ID" value="KCW51252.1"/>
    <property type="molecule type" value="Genomic_DNA"/>
</dbReference>
<dbReference type="Gramene" id="KCW51252">
    <property type="protein sequence ID" value="KCW51252"/>
    <property type="gene ID" value="EUGRSUZ_J00831"/>
</dbReference>
<reference evidence="1" key="1">
    <citation type="submission" date="2013-07" db="EMBL/GenBank/DDBJ databases">
        <title>The genome of Eucalyptus grandis.</title>
        <authorList>
            <person name="Schmutz J."/>
            <person name="Hayes R."/>
            <person name="Myburg A."/>
            <person name="Tuskan G."/>
            <person name="Grattapaglia D."/>
            <person name="Rokhsar D.S."/>
        </authorList>
    </citation>
    <scope>NUCLEOTIDE SEQUENCE</scope>
    <source>
        <tissue evidence="1">Leaf extractions</tissue>
    </source>
</reference>
<dbReference type="STRING" id="71139.A0A059AAX0"/>
<sequence>MPPNNESDRRERWRKWRPWTCSPIYVCIEEVPIFICVDRSRGVSEFSLDFLNDRAKVRASCNGLLCCSASMGV</sequence>
<organism evidence="1">
    <name type="scientific">Eucalyptus grandis</name>
    <name type="common">Flooded gum</name>
    <dbReference type="NCBI Taxonomy" id="71139"/>
    <lineage>
        <taxon>Eukaryota</taxon>
        <taxon>Viridiplantae</taxon>
        <taxon>Streptophyta</taxon>
        <taxon>Embryophyta</taxon>
        <taxon>Tracheophyta</taxon>
        <taxon>Spermatophyta</taxon>
        <taxon>Magnoliopsida</taxon>
        <taxon>eudicotyledons</taxon>
        <taxon>Gunneridae</taxon>
        <taxon>Pentapetalae</taxon>
        <taxon>rosids</taxon>
        <taxon>malvids</taxon>
        <taxon>Myrtales</taxon>
        <taxon>Myrtaceae</taxon>
        <taxon>Myrtoideae</taxon>
        <taxon>Eucalypteae</taxon>
        <taxon>Eucalyptus</taxon>
    </lineage>
</organism>
<dbReference type="AlphaFoldDB" id="A0A059AAX0"/>
<protein>
    <submittedName>
        <fullName evidence="1">Uncharacterized protein</fullName>
    </submittedName>
</protein>
<proteinExistence type="predicted"/>